<evidence type="ECO:0000313" key="2">
    <source>
        <dbReference type="Proteomes" id="UP000013911"/>
    </source>
</evidence>
<dbReference type="HOGENOM" id="CLU_2917142_0_0_9"/>
<dbReference type="AlphaFoldDB" id="R7Z9G5"/>
<reference evidence="1 2" key="1">
    <citation type="submission" date="2013-04" db="EMBL/GenBank/DDBJ databases">
        <title>Draft genome of the heavy metal tolerant bacterium Lysinibacillus sphaericus strain OT4b.31.</title>
        <authorList>
            <person name="Pena-Montenegro T.D."/>
            <person name="Dussan J."/>
        </authorList>
    </citation>
    <scope>NUCLEOTIDE SEQUENCE [LARGE SCALE GENOMIC DNA]</scope>
    <source>
        <strain evidence="1 2">OT4b.31</strain>
    </source>
</reference>
<sequence>MKCNNSVNSPKRKDAIGNRMDDELFKLNNKEIKWRRDACIPDKNYKKDNIMDYCMMYRRIY</sequence>
<organism evidence="1 2">
    <name type="scientific">Lysinibacillus sphaericus OT4b.31</name>
    <dbReference type="NCBI Taxonomy" id="1285586"/>
    <lineage>
        <taxon>Bacteria</taxon>
        <taxon>Bacillati</taxon>
        <taxon>Bacillota</taxon>
        <taxon>Bacilli</taxon>
        <taxon>Bacillales</taxon>
        <taxon>Bacillaceae</taxon>
        <taxon>Lysinibacillus</taxon>
    </lineage>
</organism>
<name>R7Z9G5_LYSSH</name>
<evidence type="ECO:0000313" key="1">
    <source>
        <dbReference type="EMBL" id="EON70654.1"/>
    </source>
</evidence>
<protein>
    <submittedName>
        <fullName evidence="1">Uncharacterized protein</fullName>
    </submittedName>
</protein>
<proteinExistence type="predicted"/>
<gene>
    <name evidence="1" type="ORF">H131_20522</name>
</gene>
<comment type="caution">
    <text evidence="1">The sequence shown here is derived from an EMBL/GenBank/DDBJ whole genome shotgun (WGS) entry which is preliminary data.</text>
</comment>
<dbReference type="EMBL" id="AQPX01000031">
    <property type="protein sequence ID" value="EON70654.1"/>
    <property type="molecule type" value="Genomic_DNA"/>
</dbReference>
<accession>R7Z9G5</accession>
<dbReference type="Proteomes" id="UP000013911">
    <property type="component" value="Unassembled WGS sequence"/>
</dbReference>